<dbReference type="Proteomes" id="UP000316256">
    <property type="component" value="Unassembled WGS sequence"/>
</dbReference>
<evidence type="ECO:0000313" key="5">
    <source>
        <dbReference type="EMBL" id="TQF69407.1"/>
    </source>
</evidence>
<evidence type="ECO:0000256" key="2">
    <source>
        <dbReference type="ARBA" id="ARBA00022801"/>
    </source>
</evidence>
<keyword evidence="6" id="KW-1185">Reference proteome</keyword>
<evidence type="ECO:0000313" key="6">
    <source>
        <dbReference type="Proteomes" id="UP000316256"/>
    </source>
</evidence>
<proteinExistence type="inferred from homology"/>
<feature type="domain" description="Resuscitation-promoting factor core lysozyme-like" evidence="4">
    <location>
        <begin position="41"/>
        <end position="113"/>
    </location>
</feature>
<protein>
    <submittedName>
        <fullName evidence="5">Transglycosylase family protein</fullName>
    </submittedName>
</protein>
<organism evidence="5 6">
    <name type="scientific">Rhodococcus spelaei</name>
    <dbReference type="NCBI Taxonomy" id="2546320"/>
    <lineage>
        <taxon>Bacteria</taxon>
        <taxon>Bacillati</taxon>
        <taxon>Actinomycetota</taxon>
        <taxon>Actinomycetes</taxon>
        <taxon>Mycobacteriales</taxon>
        <taxon>Nocardiaceae</taxon>
        <taxon>Rhodococcus</taxon>
    </lineage>
</organism>
<keyword evidence="2" id="KW-0378">Hydrolase</keyword>
<name>A0A541BAQ9_9NOCA</name>
<dbReference type="RefSeq" id="WP_142099428.1">
    <property type="nucleotide sequence ID" value="NZ_VIGH01000004.1"/>
</dbReference>
<dbReference type="Gene3D" id="1.10.530.10">
    <property type="match status" value="1"/>
</dbReference>
<dbReference type="InterPro" id="IPR023346">
    <property type="entry name" value="Lysozyme-like_dom_sf"/>
</dbReference>
<dbReference type="Pfam" id="PF06737">
    <property type="entry name" value="Transglycosylas"/>
    <property type="match status" value="1"/>
</dbReference>
<comment type="caution">
    <text evidence="5">The sequence shown here is derived from an EMBL/GenBank/DDBJ whole genome shotgun (WGS) entry which is preliminary data.</text>
</comment>
<accession>A0A541BAQ9</accession>
<dbReference type="AlphaFoldDB" id="A0A541BAQ9"/>
<evidence type="ECO:0000259" key="4">
    <source>
        <dbReference type="Pfam" id="PF06737"/>
    </source>
</evidence>
<comment type="similarity">
    <text evidence="1">Belongs to the transglycosylase family. Rpf subfamily.</text>
</comment>
<dbReference type="GO" id="GO:0016787">
    <property type="term" value="F:hydrolase activity"/>
    <property type="evidence" value="ECO:0007669"/>
    <property type="project" value="UniProtKB-KW"/>
</dbReference>
<dbReference type="CDD" id="cd13925">
    <property type="entry name" value="RPF"/>
    <property type="match status" value="1"/>
</dbReference>
<feature type="signal peptide" evidence="3">
    <location>
        <begin position="1"/>
        <end position="41"/>
    </location>
</feature>
<reference evidence="5 6" key="1">
    <citation type="submission" date="2019-06" db="EMBL/GenBank/DDBJ databases">
        <title>Rhodococcus spaelei sp. nov., isolated from a cave.</title>
        <authorList>
            <person name="Lee S.D."/>
        </authorList>
    </citation>
    <scope>NUCLEOTIDE SEQUENCE [LARGE SCALE GENOMIC DNA]</scope>
    <source>
        <strain evidence="5 6">C9-5</strain>
    </source>
</reference>
<feature type="chain" id="PRO_5021975817" evidence="3">
    <location>
        <begin position="42"/>
        <end position="117"/>
    </location>
</feature>
<evidence type="ECO:0000256" key="1">
    <source>
        <dbReference type="ARBA" id="ARBA00010830"/>
    </source>
</evidence>
<keyword evidence="3" id="KW-0732">Signal</keyword>
<gene>
    <name evidence="5" type="ORF">FK531_11825</name>
</gene>
<evidence type="ECO:0000256" key="3">
    <source>
        <dbReference type="SAM" id="SignalP"/>
    </source>
</evidence>
<dbReference type="InterPro" id="IPR010618">
    <property type="entry name" value="RPF"/>
</dbReference>
<dbReference type="SUPFAM" id="SSF53955">
    <property type="entry name" value="Lysozyme-like"/>
    <property type="match status" value="1"/>
</dbReference>
<sequence length="117" mass="12011">MIVTRTHHTGTRTLSRTLGTLVASGALAAVAVGLAAGPASAATHNWDAVAACESSGNWSTNTGNGFYGGLQFTQSTWAEYGGSGSPQHASRDEQIRVAERVLDGQGPGAWPVCGRNL</sequence>
<dbReference type="OrthoDB" id="1404170at2"/>
<dbReference type="EMBL" id="VIGH01000004">
    <property type="protein sequence ID" value="TQF69407.1"/>
    <property type="molecule type" value="Genomic_DNA"/>
</dbReference>